<gene>
    <name evidence="1" type="ORF">DPMN_122015</name>
</gene>
<protein>
    <submittedName>
        <fullName evidence="1">Uncharacterized protein</fullName>
    </submittedName>
</protein>
<name>A0A9D4GN78_DREPO</name>
<evidence type="ECO:0000313" key="2">
    <source>
        <dbReference type="Proteomes" id="UP000828390"/>
    </source>
</evidence>
<dbReference type="EMBL" id="JAIWYP010000005">
    <property type="protein sequence ID" value="KAH3820269.1"/>
    <property type="molecule type" value="Genomic_DNA"/>
</dbReference>
<evidence type="ECO:0000313" key="1">
    <source>
        <dbReference type="EMBL" id="KAH3820269.1"/>
    </source>
</evidence>
<accession>A0A9D4GN78</accession>
<dbReference type="Proteomes" id="UP000828390">
    <property type="component" value="Unassembled WGS sequence"/>
</dbReference>
<reference evidence="1" key="1">
    <citation type="journal article" date="2019" name="bioRxiv">
        <title>The Genome of the Zebra Mussel, Dreissena polymorpha: A Resource for Invasive Species Research.</title>
        <authorList>
            <person name="McCartney M.A."/>
            <person name="Auch B."/>
            <person name="Kono T."/>
            <person name="Mallez S."/>
            <person name="Zhang Y."/>
            <person name="Obille A."/>
            <person name="Becker A."/>
            <person name="Abrahante J.E."/>
            <person name="Garbe J."/>
            <person name="Badalamenti J.P."/>
            <person name="Herman A."/>
            <person name="Mangelson H."/>
            <person name="Liachko I."/>
            <person name="Sullivan S."/>
            <person name="Sone E.D."/>
            <person name="Koren S."/>
            <person name="Silverstein K.A.T."/>
            <person name="Beckman K.B."/>
            <person name="Gohl D.M."/>
        </authorList>
    </citation>
    <scope>NUCLEOTIDE SEQUENCE</scope>
    <source>
        <strain evidence="1">Duluth1</strain>
        <tissue evidence="1">Whole animal</tissue>
    </source>
</reference>
<keyword evidence="2" id="KW-1185">Reference proteome</keyword>
<sequence>MAHKCLQETTQFRLTRQCQLIDTVASSGMRRPPELPHIYTLDYIFCKHRANALSKPDQALMLCTSQGSNSLMSVLEIIV</sequence>
<proteinExistence type="predicted"/>
<organism evidence="1 2">
    <name type="scientific">Dreissena polymorpha</name>
    <name type="common">Zebra mussel</name>
    <name type="synonym">Mytilus polymorpha</name>
    <dbReference type="NCBI Taxonomy" id="45954"/>
    <lineage>
        <taxon>Eukaryota</taxon>
        <taxon>Metazoa</taxon>
        <taxon>Spiralia</taxon>
        <taxon>Lophotrochozoa</taxon>
        <taxon>Mollusca</taxon>
        <taxon>Bivalvia</taxon>
        <taxon>Autobranchia</taxon>
        <taxon>Heteroconchia</taxon>
        <taxon>Euheterodonta</taxon>
        <taxon>Imparidentia</taxon>
        <taxon>Neoheterodontei</taxon>
        <taxon>Myida</taxon>
        <taxon>Dreissenoidea</taxon>
        <taxon>Dreissenidae</taxon>
        <taxon>Dreissena</taxon>
    </lineage>
</organism>
<reference evidence="1" key="2">
    <citation type="submission" date="2020-11" db="EMBL/GenBank/DDBJ databases">
        <authorList>
            <person name="McCartney M.A."/>
            <person name="Auch B."/>
            <person name="Kono T."/>
            <person name="Mallez S."/>
            <person name="Becker A."/>
            <person name="Gohl D.M."/>
            <person name="Silverstein K.A.T."/>
            <person name="Koren S."/>
            <person name="Bechman K.B."/>
            <person name="Herman A."/>
            <person name="Abrahante J.E."/>
            <person name="Garbe J."/>
        </authorList>
    </citation>
    <scope>NUCLEOTIDE SEQUENCE</scope>
    <source>
        <strain evidence="1">Duluth1</strain>
        <tissue evidence="1">Whole animal</tissue>
    </source>
</reference>
<comment type="caution">
    <text evidence="1">The sequence shown here is derived from an EMBL/GenBank/DDBJ whole genome shotgun (WGS) entry which is preliminary data.</text>
</comment>
<dbReference type="AlphaFoldDB" id="A0A9D4GN78"/>